<dbReference type="NCBIfam" id="TIGR01395">
    <property type="entry name" value="FlgC"/>
    <property type="match status" value="1"/>
</dbReference>
<dbReference type="GO" id="GO:0030694">
    <property type="term" value="C:bacterial-type flagellum basal body, rod"/>
    <property type="evidence" value="ECO:0007669"/>
    <property type="project" value="UniProtKB-UniRule"/>
</dbReference>
<evidence type="ECO:0000256" key="1">
    <source>
        <dbReference type="ARBA" id="ARBA00004117"/>
    </source>
</evidence>
<dbReference type="InterPro" id="IPR001444">
    <property type="entry name" value="Flag_bb_rod_N"/>
</dbReference>
<dbReference type="Pfam" id="PF06429">
    <property type="entry name" value="Flg_bbr_C"/>
    <property type="match status" value="1"/>
</dbReference>
<organism evidence="9 10">
    <name type="scientific">Enterocloster clostridioformis</name>
    <dbReference type="NCBI Taxonomy" id="1531"/>
    <lineage>
        <taxon>Bacteria</taxon>
        <taxon>Bacillati</taxon>
        <taxon>Bacillota</taxon>
        <taxon>Clostridia</taxon>
        <taxon>Lachnospirales</taxon>
        <taxon>Lachnospiraceae</taxon>
        <taxon>Enterocloster</taxon>
    </lineage>
</organism>
<gene>
    <name evidence="9" type="primary">flgC</name>
    <name evidence="9" type="ORF">ERS852480_00240</name>
</gene>
<dbReference type="InterPro" id="IPR019776">
    <property type="entry name" value="Flagellar_basal_body_rod_CS"/>
</dbReference>
<evidence type="ECO:0000259" key="7">
    <source>
        <dbReference type="Pfam" id="PF00460"/>
    </source>
</evidence>
<evidence type="ECO:0000256" key="3">
    <source>
        <dbReference type="ARBA" id="ARBA00017941"/>
    </source>
</evidence>
<evidence type="ECO:0000256" key="2">
    <source>
        <dbReference type="ARBA" id="ARBA00009677"/>
    </source>
</evidence>
<dbReference type="GO" id="GO:0071978">
    <property type="term" value="P:bacterial-type flagellum-dependent swarming motility"/>
    <property type="evidence" value="ECO:0007669"/>
    <property type="project" value="TreeGrafter"/>
</dbReference>
<dbReference type="InterPro" id="IPR010930">
    <property type="entry name" value="Flg_bb/hook_C_dom"/>
</dbReference>
<accession>A0A174BC42</accession>
<dbReference type="Proteomes" id="UP000095512">
    <property type="component" value="Unassembled WGS sequence"/>
</dbReference>
<comment type="subunit">
    <text evidence="5 6">The basal body constitutes a major portion of the flagellar organelle and consists of four rings (L,P,S, and M) mounted on a central rod. The rod consists of about 26 subunits of FlgG in the distal portion, and FlgB, FlgC and FlgF are thought to build up the proximal portion of the rod with about 6 subunits each.</text>
</comment>
<evidence type="ECO:0000256" key="6">
    <source>
        <dbReference type="RuleBase" id="RU362062"/>
    </source>
</evidence>
<keyword evidence="9" id="KW-0969">Cilium</keyword>
<feature type="domain" description="Flagellar basal body rod protein N-terminal" evidence="7">
    <location>
        <begin position="8"/>
        <end position="35"/>
    </location>
</feature>
<dbReference type="InterPro" id="IPR006299">
    <property type="entry name" value="FlgC"/>
</dbReference>
<protein>
    <recommendedName>
        <fullName evidence="3 6">Flagellar basal-body rod protein FlgC</fullName>
    </recommendedName>
</protein>
<reference evidence="9 10" key="1">
    <citation type="submission" date="2015-09" db="EMBL/GenBank/DDBJ databases">
        <authorList>
            <consortium name="Pathogen Informatics"/>
        </authorList>
    </citation>
    <scope>NUCLEOTIDE SEQUENCE [LARGE SCALE GENOMIC DNA]</scope>
    <source>
        <strain evidence="9 10">2789STDY5834865</strain>
    </source>
</reference>
<evidence type="ECO:0000256" key="4">
    <source>
        <dbReference type="ARBA" id="ARBA00023143"/>
    </source>
</evidence>
<dbReference type="Pfam" id="PF00460">
    <property type="entry name" value="Flg_bb_rod"/>
    <property type="match status" value="1"/>
</dbReference>
<dbReference type="RefSeq" id="WP_057571092.1">
    <property type="nucleotide sequence ID" value="NZ_CATYWZ010000007.1"/>
</dbReference>
<evidence type="ECO:0000313" key="10">
    <source>
        <dbReference type="Proteomes" id="UP000095512"/>
    </source>
</evidence>
<keyword evidence="9" id="KW-0282">Flagellum</keyword>
<comment type="subcellular location">
    <subcellularLocation>
        <location evidence="1 6">Bacterial flagellum basal body</location>
    </subcellularLocation>
</comment>
<dbReference type="PROSITE" id="PS00588">
    <property type="entry name" value="FLAGELLA_BB_ROD"/>
    <property type="match status" value="1"/>
</dbReference>
<evidence type="ECO:0000259" key="8">
    <source>
        <dbReference type="Pfam" id="PF06429"/>
    </source>
</evidence>
<evidence type="ECO:0000313" key="9">
    <source>
        <dbReference type="EMBL" id="CUN97286.1"/>
    </source>
</evidence>
<dbReference type="PANTHER" id="PTHR30435">
    <property type="entry name" value="FLAGELLAR PROTEIN"/>
    <property type="match status" value="1"/>
</dbReference>
<sequence>MAFLSSFDIAASGMSAQRLRMDIASENIANIDTTRTEAGGPYRRKDVLFESYGAGSFREALRNASLGKGFLSRNAGVRVAGIIEDDRELKRVYNPGHPDADAQGYVNYPNVDLLKETVDSMSATRSYEANVTALNAMKVMAQKALDIGK</sequence>
<dbReference type="AlphaFoldDB" id="A0A174BC42"/>
<feature type="domain" description="Flagellar basal-body/hook protein C-terminal" evidence="8">
    <location>
        <begin position="102"/>
        <end position="146"/>
    </location>
</feature>
<name>A0A174BC42_9FIRM</name>
<comment type="similarity">
    <text evidence="2">Belongs to the flagella basal body rod proteins family.</text>
</comment>
<dbReference type="PANTHER" id="PTHR30435:SF2">
    <property type="entry name" value="FLAGELLAR BASAL-BODY ROD PROTEIN FLGC"/>
    <property type="match status" value="1"/>
</dbReference>
<proteinExistence type="inferred from homology"/>
<evidence type="ECO:0000256" key="5">
    <source>
        <dbReference type="ARBA" id="ARBA00025933"/>
    </source>
</evidence>
<dbReference type="EMBL" id="CZAB01000001">
    <property type="protein sequence ID" value="CUN97286.1"/>
    <property type="molecule type" value="Genomic_DNA"/>
</dbReference>
<keyword evidence="4 6" id="KW-0975">Bacterial flagellum</keyword>
<keyword evidence="9" id="KW-0966">Cell projection</keyword>